<dbReference type="OrthoDB" id="853465at2"/>
<dbReference type="RefSeq" id="WP_046308765.1">
    <property type="nucleotide sequence ID" value="NZ_CBCSCY010000040.1"/>
</dbReference>
<keyword evidence="2" id="KW-0732">Signal</keyword>
<dbReference type="AlphaFoldDB" id="A0A0E3UUY4"/>
<accession>A0A0E3UUY4</accession>
<sequence length="246" mass="25820">MLNKMHSLLCGAILSLLFQTNTSAQQLSKLEVGQKETYVVAGNVLQVDTLILHDKATLKFPSGQQSSLKVAHAVIGQQCTITAAGQDGSPGRLNNNGGDGQDAGHLHLEMHLAKLGSLTIDTRGGKGGNGYVGKNGMKASAPLNAPRTRTSGEIGTAPGVGGNGGNVTLYYSTSGFTPIFNHKVAPQRINIFYQAGVVGANGRDGTSYYKDDRGRPGLSYSPRSKDHIDGKVQIERVDASVNSGPF</sequence>
<dbReference type="InterPro" id="IPR036726">
    <property type="entry name" value="GTP1_OBG_dom_sf"/>
</dbReference>
<dbReference type="KEGG" id="pko:PKOR_01515"/>
<dbReference type="HOGENOM" id="CLU_1077117_0_0_10"/>
<dbReference type="Proteomes" id="UP000033109">
    <property type="component" value="Chromosome"/>
</dbReference>
<feature type="signal peptide" evidence="2">
    <location>
        <begin position="1"/>
        <end position="24"/>
    </location>
</feature>
<dbReference type="STRING" id="400092.PKOR_01515"/>
<evidence type="ECO:0000313" key="3">
    <source>
        <dbReference type="EMBL" id="AKD02057.1"/>
    </source>
</evidence>
<protein>
    <submittedName>
        <fullName evidence="3">Uncharacterized protein</fullName>
    </submittedName>
</protein>
<gene>
    <name evidence="3" type="ORF">PKOR_01515</name>
</gene>
<evidence type="ECO:0000256" key="2">
    <source>
        <dbReference type="SAM" id="SignalP"/>
    </source>
</evidence>
<feature type="region of interest" description="Disordered" evidence="1">
    <location>
        <begin position="138"/>
        <end position="159"/>
    </location>
</feature>
<feature type="region of interest" description="Disordered" evidence="1">
    <location>
        <begin position="203"/>
        <end position="225"/>
    </location>
</feature>
<evidence type="ECO:0000313" key="4">
    <source>
        <dbReference type="Proteomes" id="UP000033109"/>
    </source>
</evidence>
<keyword evidence="4" id="KW-1185">Reference proteome</keyword>
<dbReference type="Gene3D" id="2.70.210.12">
    <property type="entry name" value="GTP1/OBG domain"/>
    <property type="match status" value="1"/>
</dbReference>
<evidence type="ECO:0000256" key="1">
    <source>
        <dbReference type="SAM" id="MobiDB-lite"/>
    </source>
</evidence>
<proteinExistence type="predicted"/>
<feature type="chain" id="PRO_5002413205" evidence="2">
    <location>
        <begin position="25"/>
        <end position="246"/>
    </location>
</feature>
<dbReference type="PATRIC" id="fig|400092.3.peg.344"/>
<name>A0A0E3UUY4_9BACT</name>
<dbReference type="EMBL" id="CP009621">
    <property type="protein sequence ID" value="AKD02057.1"/>
    <property type="molecule type" value="Genomic_DNA"/>
</dbReference>
<organism evidence="3 4">
    <name type="scientific">Pontibacter korlensis</name>
    <dbReference type="NCBI Taxonomy" id="400092"/>
    <lineage>
        <taxon>Bacteria</taxon>
        <taxon>Pseudomonadati</taxon>
        <taxon>Bacteroidota</taxon>
        <taxon>Cytophagia</taxon>
        <taxon>Cytophagales</taxon>
        <taxon>Hymenobacteraceae</taxon>
        <taxon>Pontibacter</taxon>
    </lineage>
</organism>
<reference evidence="3 4" key="1">
    <citation type="journal article" date="2015" name="Sci. Rep.">
        <title>Unraveling adaptation of Pontibacter korlensis to radiation and infertility in desert through complete genome and comparative transcriptomic analysis.</title>
        <authorList>
            <person name="Dai J."/>
            <person name="Dai W."/>
            <person name="Qiu C."/>
            <person name="Yang Z."/>
            <person name="Zhang Y."/>
            <person name="Zhou M."/>
            <person name="Zhang L."/>
            <person name="Fang C."/>
            <person name="Gao Q."/>
            <person name="Yang Q."/>
            <person name="Li X."/>
            <person name="Wang Z."/>
            <person name="Wang Z."/>
            <person name="Jia Z."/>
            <person name="Chen X."/>
        </authorList>
    </citation>
    <scope>NUCLEOTIDE SEQUENCE [LARGE SCALE GENOMIC DNA]</scope>
    <source>
        <strain evidence="3 4">X14-1T</strain>
    </source>
</reference>